<organism evidence="2 3">
    <name type="scientific">Sphingobacterium allocomposti</name>
    <dbReference type="NCBI Taxonomy" id="415956"/>
    <lineage>
        <taxon>Bacteria</taxon>
        <taxon>Pseudomonadati</taxon>
        <taxon>Bacteroidota</taxon>
        <taxon>Sphingobacteriia</taxon>
        <taxon>Sphingobacteriales</taxon>
        <taxon>Sphingobacteriaceae</taxon>
        <taxon>Sphingobacterium</taxon>
    </lineage>
</organism>
<gene>
    <name evidence="2" type="ORF">BC792_1252</name>
</gene>
<reference evidence="2 3" key="1">
    <citation type="submission" date="2019-07" db="EMBL/GenBank/DDBJ databases">
        <title>Genomic Encyclopedia of Archaeal and Bacterial Type Strains, Phase II (KMG-II): from individual species to whole genera.</title>
        <authorList>
            <person name="Goeker M."/>
        </authorList>
    </citation>
    <scope>NUCLEOTIDE SEQUENCE [LARGE SCALE GENOMIC DNA]</scope>
    <source>
        <strain evidence="2 3">DSM 18850</strain>
    </source>
</reference>
<sequence>MRKIFNLVLAASLLVTGSCSDSFFDINTNPNRPTDEHITPDFLMSSVVANTVKRTTSTYDFAAHWMGYWARGSSFGPTLPLENYDITSSYETGHWSGVTPNAGWYDILSDNEEMQRKARAQNLDFYVGVAKVIKSIGFMYLVDMYNNVPYTEAFKLVSDGIVAPKYDKGEAIYQDLLLQLDSARMIFANSSLEVPESASTADIVFHGDVQMWRKLVNTQTLRLLIHQSQKVTDPSAHISKIVADGAGFLGAGETAWVNPGYSNDQYKVNPMYVTYVRDHNGNLIDGFNRANNHLLDKYRDNSDIRYQYVFLPATSPIDGVLWDGNYLGQGNEVGKGSTSESIVIGTGLVSSPSDPAWLFTSVESLFLQAEAVQRGWISGNPQTAYERAVRESFMFLGVENGETEAATYLRRPIASWSAAANKLELIINQKYLALPGINNFEPWVDYRRLGYPTDVPLSRNTSIGSRRIPLRMQYPANEFSFNATNVEAEGDINPQTARIWWDVD</sequence>
<dbReference type="PROSITE" id="PS51257">
    <property type="entry name" value="PROKAR_LIPOPROTEIN"/>
    <property type="match status" value="1"/>
</dbReference>
<protein>
    <submittedName>
        <fullName evidence="2">SusD/RagB-like outer membrane lipoprotein</fullName>
    </submittedName>
</protein>
<proteinExistence type="predicted"/>
<comment type="caution">
    <text evidence="2">The sequence shown here is derived from an EMBL/GenBank/DDBJ whole genome shotgun (WGS) entry which is preliminary data.</text>
</comment>
<accession>A0A5S5D4P2</accession>
<keyword evidence="2" id="KW-0449">Lipoprotein</keyword>
<feature type="chain" id="PRO_5024360309" evidence="1">
    <location>
        <begin position="22"/>
        <end position="504"/>
    </location>
</feature>
<evidence type="ECO:0000256" key="1">
    <source>
        <dbReference type="SAM" id="SignalP"/>
    </source>
</evidence>
<dbReference type="Pfam" id="PF12771">
    <property type="entry name" value="SusD-like_2"/>
    <property type="match status" value="1"/>
</dbReference>
<dbReference type="InterPro" id="IPR041662">
    <property type="entry name" value="SusD-like_2"/>
</dbReference>
<keyword evidence="3" id="KW-1185">Reference proteome</keyword>
<dbReference type="RefSeq" id="WP_148909909.1">
    <property type="nucleotide sequence ID" value="NZ_VNHX01000025.1"/>
</dbReference>
<evidence type="ECO:0000313" key="2">
    <source>
        <dbReference type="EMBL" id="TYP90126.1"/>
    </source>
</evidence>
<dbReference type="AlphaFoldDB" id="A0A5S5D4P2"/>
<dbReference type="Proteomes" id="UP000325105">
    <property type="component" value="Unassembled WGS sequence"/>
</dbReference>
<keyword evidence="1" id="KW-0732">Signal</keyword>
<dbReference type="Gene3D" id="1.25.40.390">
    <property type="match status" value="1"/>
</dbReference>
<evidence type="ECO:0000313" key="3">
    <source>
        <dbReference type="Proteomes" id="UP000325105"/>
    </source>
</evidence>
<dbReference type="SUPFAM" id="SSF48452">
    <property type="entry name" value="TPR-like"/>
    <property type="match status" value="1"/>
</dbReference>
<dbReference type="EMBL" id="VNHX01000025">
    <property type="protein sequence ID" value="TYP90126.1"/>
    <property type="molecule type" value="Genomic_DNA"/>
</dbReference>
<dbReference type="InterPro" id="IPR011990">
    <property type="entry name" value="TPR-like_helical_dom_sf"/>
</dbReference>
<dbReference type="OrthoDB" id="9766256at2"/>
<name>A0A5S5D4P2_9SPHI</name>
<feature type="signal peptide" evidence="1">
    <location>
        <begin position="1"/>
        <end position="21"/>
    </location>
</feature>